<comment type="caution">
    <text evidence="1">The sequence shown here is derived from an EMBL/GenBank/DDBJ whole genome shotgun (WGS) entry which is preliminary data.</text>
</comment>
<proteinExistence type="predicted"/>
<reference evidence="1 2" key="2">
    <citation type="journal article" date="2022" name="Mol. Ecol. Resour.">
        <title>The genomes of chicory, endive, great burdock and yacon provide insights into Asteraceae paleo-polyploidization history and plant inulin production.</title>
        <authorList>
            <person name="Fan W."/>
            <person name="Wang S."/>
            <person name="Wang H."/>
            <person name="Wang A."/>
            <person name="Jiang F."/>
            <person name="Liu H."/>
            <person name="Zhao H."/>
            <person name="Xu D."/>
            <person name="Zhang Y."/>
        </authorList>
    </citation>
    <scope>NUCLEOTIDE SEQUENCE [LARGE SCALE GENOMIC DNA]</scope>
    <source>
        <strain evidence="2">cv. Punajuju</strain>
        <tissue evidence="1">Leaves</tissue>
    </source>
</reference>
<dbReference type="EMBL" id="CM042010">
    <property type="protein sequence ID" value="KAI3782433.1"/>
    <property type="molecule type" value="Genomic_DNA"/>
</dbReference>
<reference evidence="2" key="1">
    <citation type="journal article" date="2022" name="Mol. Ecol. Resour.">
        <title>The genomes of chicory, endive, great burdock and yacon provide insights into Asteraceae palaeo-polyploidization history and plant inulin production.</title>
        <authorList>
            <person name="Fan W."/>
            <person name="Wang S."/>
            <person name="Wang H."/>
            <person name="Wang A."/>
            <person name="Jiang F."/>
            <person name="Liu H."/>
            <person name="Zhao H."/>
            <person name="Xu D."/>
            <person name="Zhang Y."/>
        </authorList>
    </citation>
    <scope>NUCLEOTIDE SEQUENCE [LARGE SCALE GENOMIC DNA]</scope>
    <source>
        <strain evidence="2">cv. Punajuju</strain>
    </source>
</reference>
<organism evidence="1 2">
    <name type="scientific">Cichorium intybus</name>
    <name type="common">Chicory</name>
    <dbReference type="NCBI Taxonomy" id="13427"/>
    <lineage>
        <taxon>Eukaryota</taxon>
        <taxon>Viridiplantae</taxon>
        <taxon>Streptophyta</taxon>
        <taxon>Embryophyta</taxon>
        <taxon>Tracheophyta</taxon>
        <taxon>Spermatophyta</taxon>
        <taxon>Magnoliopsida</taxon>
        <taxon>eudicotyledons</taxon>
        <taxon>Gunneridae</taxon>
        <taxon>Pentapetalae</taxon>
        <taxon>asterids</taxon>
        <taxon>campanulids</taxon>
        <taxon>Asterales</taxon>
        <taxon>Asteraceae</taxon>
        <taxon>Cichorioideae</taxon>
        <taxon>Cichorieae</taxon>
        <taxon>Cichoriinae</taxon>
        <taxon>Cichorium</taxon>
    </lineage>
</organism>
<protein>
    <submittedName>
        <fullName evidence="1">Uncharacterized protein</fullName>
    </submittedName>
</protein>
<gene>
    <name evidence="1" type="ORF">L2E82_12480</name>
</gene>
<dbReference type="Proteomes" id="UP001055811">
    <property type="component" value="Linkage Group LG02"/>
</dbReference>
<evidence type="ECO:0000313" key="1">
    <source>
        <dbReference type="EMBL" id="KAI3782433.1"/>
    </source>
</evidence>
<name>A0ACB9GHB2_CICIN</name>
<sequence length="106" mass="11763">MGVPDVGADYRAEIKKARQYLRDLINGKNLRPDHAQISVLLAGVVAVEIAGGPTIDFIPGRKLSHMKLSELGFFKRLPLHIYYLKKKKKKKSNVLPQTIAELAIAA</sequence>
<keyword evidence="2" id="KW-1185">Reference proteome</keyword>
<accession>A0ACB9GHB2</accession>
<evidence type="ECO:0000313" key="2">
    <source>
        <dbReference type="Proteomes" id="UP001055811"/>
    </source>
</evidence>